<evidence type="ECO:0000313" key="2">
    <source>
        <dbReference type="Proteomes" id="UP000235145"/>
    </source>
</evidence>
<dbReference type="AlphaFoldDB" id="A0A9R1WPR9"/>
<keyword evidence="2" id="KW-1185">Reference proteome</keyword>
<dbReference type="EMBL" id="NBSK02000001">
    <property type="protein sequence ID" value="KAJ0228043.1"/>
    <property type="molecule type" value="Genomic_DNA"/>
</dbReference>
<dbReference type="Proteomes" id="UP000235145">
    <property type="component" value="Unassembled WGS sequence"/>
</dbReference>
<gene>
    <name evidence="1" type="ORF">LSAT_V11C100007360</name>
</gene>
<sequence length="158" mass="18322">MHGFILQQQPLKNSIANQFNAFIAEKELIEINMGVFRSLELGLRVPNLASWTIIGLFFLSNYNVDFGPRSFKFFNSWMLEDGLNNLVQVTWSNVDVDIRECATIRFKNKMKILKSAIKQWWGLEKDKRLVAKNELVTRLQELDKIIDNGGGLNSIWEE</sequence>
<evidence type="ECO:0000313" key="1">
    <source>
        <dbReference type="EMBL" id="KAJ0228043.1"/>
    </source>
</evidence>
<accession>A0A9R1WPR9</accession>
<proteinExistence type="predicted"/>
<name>A0A9R1WPR9_LACSA</name>
<organism evidence="1 2">
    <name type="scientific">Lactuca sativa</name>
    <name type="common">Garden lettuce</name>
    <dbReference type="NCBI Taxonomy" id="4236"/>
    <lineage>
        <taxon>Eukaryota</taxon>
        <taxon>Viridiplantae</taxon>
        <taxon>Streptophyta</taxon>
        <taxon>Embryophyta</taxon>
        <taxon>Tracheophyta</taxon>
        <taxon>Spermatophyta</taxon>
        <taxon>Magnoliopsida</taxon>
        <taxon>eudicotyledons</taxon>
        <taxon>Gunneridae</taxon>
        <taxon>Pentapetalae</taxon>
        <taxon>asterids</taxon>
        <taxon>campanulids</taxon>
        <taxon>Asterales</taxon>
        <taxon>Asteraceae</taxon>
        <taxon>Cichorioideae</taxon>
        <taxon>Cichorieae</taxon>
        <taxon>Lactucinae</taxon>
        <taxon>Lactuca</taxon>
    </lineage>
</organism>
<reference evidence="1 2" key="1">
    <citation type="journal article" date="2017" name="Nat. Commun.">
        <title>Genome assembly with in vitro proximity ligation data and whole-genome triplication in lettuce.</title>
        <authorList>
            <person name="Reyes-Chin-Wo S."/>
            <person name="Wang Z."/>
            <person name="Yang X."/>
            <person name="Kozik A."/>
            <person name="Arikit S."/>
            <person name="Song C."/>
            <person name="Xia L."/>
            <person name="Froenicke L."/>
            <person name="Lavelle D.O."/>
            <person name="Truco M.J."/>
            <person name="Xia R."/>
            <person name="Zhu S."/>
            <person name="Xu C."/>
            <person name="Xu H."/>
            <person name="Xu X."/>
            <person name="Cox K."/>
            <person name="Korf I."/>
            <person name="Meyers B.C."/>
            <person name="Michelmore R.W."/>
        </authorList>
    </citation>
    <scope>NUCLEOTIDE SEQUENCE [LARGE SCALE GENOMIC DNA]</scope>
    <source>
        <strain evidence="2">cv. Salinas</strain>
        <tissue evidence="1">Seedlings</tissue>
    </source>
</reference>
<comment type="caution">
    <text evidence="1">The sequence shown here is derived from an EMBL/GenBank/DDBJ whole genome shotgun (WGS) entry which is preliminary data.</text>
</comment>
<protein>
    <submittedName>
        <fullName evidence="1">Uncharacterized protein</fullName>
    </submittedName>
</protein>